<feature type="domain" description="Nudix hydrolase" evidence="3">
    <location>
        <begin position="2"/>
        <end position="130"/>
    </location>
</feature>
<dbReference type="PRINTS" id="PR00502">
    <property type="entry name" value="NUDIXFAMILY"/>
</dbReference>
<gene>
    <name evidence="4" type="ORF">ACFOZ7_09095</name>
</gene>
<evidence type="ECO:0000256" key="1">
    <source>
        <dbReference type="ARBA" id="ARBA00022801"/>
    </source>
</evidence>
<dbReference type="SUPFAM" id="SSF55811">
    <property type="entry name" value="Nudix"/>
    <property type="match status" value="1"/>
</dbReference>
<protein>
    <submittedName>
        <fullName evidence="4">NUDIX domain-containing protein</fullName>
    </submittedName>
</protein>
<evidence type="ECO:0000256" key="2">
    <source>
        <dbReference type="SAM" id="MobiDB-lite"/>
    </source>
</evidence>
<dbReference type="GO" id="GO:0016787">
    <property type="term" value="F:hydrolase activity"/>
    <property type="evidence" value="ECO:0007669"/>
    <property type="project" value="UniProtKB-KW"/>
</dbReference>
<accession>A0ABD5NYX7</accession>
<dbReference type="InterPro" id="IPR020084">
    <property type="entry name" value="NUDIX_hydrolase_CS"/>
</dbReference>
<dbReference type="PANTHER" id="PTHR43736:SF1">
    <property type="entry name" value="DIHYDRONEOPTERIN TRIPHOSPHATE DIPHOSPHATASE"/>
    <property type="match status" value="1"/>
</dbReference>
<keyword evidence="1" id="KW-0378">Hydrolase</keyword>
<organism evidence="4 5">
    <name type="scientific">Natribaculum luteum</name>
    <dbReference type="NCBI Taxonomy" id="1586232"/>
    <lineage>
        <taxon>Archaea</taxon>
        <taxon>Methanobacteriati</taxon>
        <taxon>Methanobacteriota</taxon>
        <taxon>Stenosarchaea group</taxon>
        <taxon>Halobacteria</taxon>
        <taxon>Halobacteriales</taxon>
        <taxon>Natrialbaceae</taxon>
        <taxon>Natribaculum</taxon>
    </lineage>
</organism>
<evidence type="ECO:0000259" key="3">
    <source>
        <dbReference type="PROSITE" id="PS51462"/>
    </source>
</evidence>
<feature type="region of interest" description="Disordered" evidence="2">
    <location>
        <begin position="71"/>
        <end position="102"/>
    </location>
</feature>
<dbReference type="CDD" id="cd18873">
    <property type="entry name" value="NUDIX_NadM_like"/>
    <property type="match status" value="1"/>
</dbReference>
<dbReference type="EMBL" id="JBHSDJ010000029">
    <property type="protein sequence ID" value="MFC4247153.1"/>
    <property type="molecule type" value="Genomic_DNA"/>
</dbReference>
<dbReference type="PROSITE" id="PS51462">
    <property type="entry name" value="NUDIX"/>
    <property type="match status" value="1"/>
</dbReference>
<name>A0ABD5NYX7_9EURY</name>
<dbReference type="PROSITE" id="PS00893">
    <property type="entry name" value="NUDIX_BOX"/>
    <property type="match status" value="1"/>
</dbReference>
<dbReference type="RefSeq" id="WP_246974404.1">
    <property type="nucleotide sequence ID" value="NZ_CP095397.1"/>
</dbReference>
<evidence type="ECO:0000313" key="4">
    <source>
        <dbReference type="EMBL" id="MFC4247153.1"/>
    </source>
</evidence>
<dbReference type="AlphaFoldDB" id="A0ABD5NYX7"/>
<dbReference type="Gene3D" id="3.90.79.10">
    <property type="entry name" value="Nucleoside Triphosphate Pyrophosphohydrolase"/>
    <property type="match status" value="1"/>
</dbReference>
<dbReference type="PANTHER" id="PTHR43736">
    <property type="entry name" value="ADP-RIBOSE PYROPHOSPHATASE"/>
    <property type="match status" value="1"/>
</dbReference>
<comment type="caution">
    <text evidence="4">The sequence shown here is derived from an EMBL/GenBank/DDBJ whole genome shotgun (WGS) entry which is preliminary data.</text>
</comment>
<dbReference type="InterPro" id="IPR020476">
    <property type="entry name" value="Nudix_hydrolase"/>
</dbReference>
<dbReference type="InterPro" id="IPR000086">
    <property type="entry name" value="NUDIX_hydrolase_dom"/>
</dbReference>
<dbReference type="InterPro" id="IPR015797">
    <property type="entry name" value="NUDIX_hydrolase-like_dom_sf"/>
</dbReference>
<sequence>METRRALATDAVIPLEGEVLLLERDHPPFEGHWVLPGGLVERDETAREACTREVEEEVGLEVDVREFVGLYDDPDRDDRGNVSAAYRCDPQGEADPEPREEARRVATFDPADLPAMGFDHERIVRDAFAEL</sequence>
<evidence type="ECO:0000313" key="5">
    <source>
        <dbReference type="Proteomes" id="UP001595821"/>
    </source>
</evidence>
<reference evidence="4 5" key="1">
    <citation type="journal article" date="2014" name="Int. J. Syst. Evol. Microbiol.">
        <title>Complete genome sequence of Corynebacterium casei LMG S-19264T (=DSM 44701T), isolated from a smear-ripened cheese.</title>
        <authorList>
            <consortium name="US DOE Joint Genome Institute (JGI-PGF)"/>
            <person name="Walter F."/>
            <person name="Albersmeier A."/>
            <person name="Kalinowski J."/>
            <person name="Ruckert C."/>
        </authorList>
    </citation>
    <scope>NUCLEOTIDE SEQUENCE [LARGE SCALE GENOMIC DNA]</scope>
    <source>
        <strain evidence="4 5">IBRC-M 10912</strain>
    </source>
</reference>
<dbReference type="Proteomes" id="UP001595821">
    <property type="component" value="Unassembled WGS sequence"/>
</dbReference>
<proteinExistence type="predicted"/>
<dbReference type="GeneID" id="71853793"/>
<dbReference type="Pfam" id="PF00293">
    <property type="entry name" value="NUDIX"/>
    <property type="match status" value="1"/>
</dbReference>